<dbReference type="OrthoDB" id="10544855at2759"/>
<dbReference type="Proteomes" id="UP000271974">
    <property type="component" value="Unassembled WGS sequence"/>
</dbReference>
<dbReference type="EMBL" id="RQTK01000243">
    <property type="protein sequence ID" value="RUS83428.1"/>
    <property type="molecule type" value="Genomic_DNA"/>
</dbReference>
<comment type="caution">
    <text evidence="1">The sequence shown here is derived from an EMBL/GenBank/DDBJ whole genome shotgun (WGS) entry which is preliminary data.</text>
</comment>
<reference evidence="1 2" key="1">
    <citation type="submission" date="2019-01" db="EMBL/GenBank/DDBJ databases">
        <title>A draft genome assembly of the solar-powered sea slug Elysia chlorotica.</title>
        <authorList>
            <person name="Cai H."/>
            <person name="Li Q."/>
            <person name="Fang X."/>
            <person name="Li J."/>
            <person name="Curtis N.E."/>
            <person name="Altenburger A."/>
            <person name="Shibata T."/>
            <person name="Feng M."/>
            <person name="Maeda T."/>
            <person name="Schwartz J.A."/>
            <person name="Shigenobu S."/>
            <person name="Lundholm N."/>
            <person name="Nishiyama T."/>
            <person name="Yang H."/>
            <person name="Hasebe M."/>
            <person name="Li S."/>
            <person name="Pierce S.K."/>
            <person name="Wang J."/>
        </authorList>
    </citation>
    <scope>NUCLEOTIDE SEQUENCE [LARGE SCALE GENOMIC DNA]</scope>
    <source>
        <strain evidence="1">EC2010</strain>
        <tissue evidence="1">Whole organism of an adult</tissue>
    </source>
</reference>
<accession>A0A433TPD7</accession>
<feature type="non-terminal residue" evidence="1">
    <location>
        <position position="1"/>
    </location>
</feature>
<keyword evidence="2" id="KW-1185">Reference proteome</keyword>
<protein>
    <submittedName>
        <fullName evidence="1">Uncharacterized protein</fullName>
    </submittedName>
</protein>
<name>A0A433TPD7_ELYCH</name>
<sequence length="96" mass="10851">DKGANNASKLHDAVLVWVSQVHWLRVVGVHQGQETVHQIADVLERPHKTISYSYRDGFVLQSLQDKVADHSAIVHVHSRTECVENTSNSNFHIFLV</sequence>
<dbReference type="AlphaFoldDB" id="A0A433TPD7"/>
<feature type="non-terminal residue" evidence="1">
    <location>
        <position position="96"/>
    </location>
</feature>
<evidence type="ECO:0000313" key="1">
    <source>
        <dbReference type="EMBL" id="RUS83428.1"/>
    </source>
</evidence>
<proteinExistence type="predicted"/>
<organism evidence="1 2">
    <name type="scientific">Elysia chlorotica</name>
    <name type="common">Eastern emerald elysia</name>
    <name type="synonym">Sea slug</name>
    <dbReference type="NCBI Taxonomy" id="188477"/>
    <lineage>
        <taxon>Eukaryota</taxon>
        <taxon>Metazoa</taxon>
        <taxon>Spiralia</taxon>
        <taxon>Lophotrochozoa</taxon>
        <taxon>Mollusca</taxon>
        <taxon>Gastropoda</taxon>
        <taxon>Heterobranchia</taxon>
        <taxon>Euthyneura</taxon>
        <taxon>Panpulmonata</taxon>
        <taxon>Sacoglossa</taxon>
        <taxon>Placobranchoidea</taxon>
        <taxon>Plakobranchidae</taxon>
        <taxon>Elysia</taxon>
    </lineage>
</organism>
<gene>
    <name evidence="1" type="ORF">EGW08_008800</name>
</gene>
<evidence type="ECO:0000313" key="2">
    <source>
        <dbReference type="Proteomes" id="UP000271974"/>
    </source>
</evidence>